<feature type="compositionally biased region" description="Polar residues" evidence="1">
    <location>
        <begin position="22"/>
        <end position="31"/>
    </location>
</feature>
<feature type="compositionally biased region" description="Basic and acidic residues" evidence="1">
    <location>
        <begin position="1"/>
        <end position="21"/>
    </location>
</feature>
<evidence type="ECO:0000313" key="2">
    <source>
        <dbReference type="EMBL" id="NIE42305.1"/>
    </source>
</evidence>
<organism evidence="2">
    <name type="scientific">Rhipicephalus microplus</name>
    <name type="common">Cattle tick</name>
    <name type="synonym">Boophilus microplus</name>
    <dbReference type="NCBI Taxonomy" id="6941"/>
    <lineage>
        <taxon>Eukaryota</taxon>
        <taxon>Metazoa</taxon>
        <taxon>Ecdysozoa</taxon>
        <taxon>Arthropoda</taxon>
        <taxon>Chelicerata</taxon>
        <taxon>Arachnida</taxon>
        <taxon>Acari</taxon>
        <taxon>Parasitiformes</taxon>
        <taxon>Ixodida</taxon>
        <taxon>Ixodoidea</taxon>
        <taxon>Ixodidae</taxon>
        <taxon>Rhipicephalinae</taxon>
        <taxon>Rhipicephalus</taxon>
        <taxon>Boophilus</taxon>
    </lineage>
</organism>
<dbReference type="AlphaFoldDB" id="A0A6G4ZU98"/>
<reference evidence="2" key="1">
    <citation type="submission" date="2020-03" db="EMBL/GenBank/DDBJ databases">
        <title>A transcriptome and proteome of the tick Rhipicephalus microplus shaped by the genetic composition of its hosts and developmental stage.</title>
        <authorList>
            <person name="Garcia G.R."/>
            <person name="Ribeiro J.M.C."/>
            <person name="Maruyama S.R."/>
            <person name="Gardinasse L.G."/>
            <person name="Nelson K."/>
            <person name="Ferreira B.R."/>
            <person name="Andrade T.G."/>
            <person name="Santos I.K.F.M."/>
        </authorList>
    </citation>
    <scope>NUCLEOTIDE SEQUENCE</scope>
    <source>
        <strain evidence="2">NSGR</strain>
        <tissue evidence="2">Salivary glands</tissue>
    </source>
</reference>
<name>A0A6G4ZU98_RHIMP</name>
<dbReference type="EMBL" id="GIKN01000032">
    <property type="protein sequence ID" value="NIE42305.1"/>
    <property type="molecule type" value="Transcribed_RNA"/>
</dbReference>
<dbReference type="SUPFAM" id="SSF75399">
    <property type="entry name" value="Plakin repeat"/>
    <property type="match status" value="1"/>
</dbReference>
<feature type="region of interest" description="Disordered" evidence="1">
    <location>
        <begin position="1"/>
        <end position="147"/>
    </location>
</feature>
<accession>A0A6G4ZU98</accession>
<proteinExistence type="predicted"/>
<evidence type="ECO:0000256" key="1">
    <source>
        <dbReference type="SAM" id="MobiDB-lite"/>
    </source>
</evidence>
<sequence length="335" mass="37816">MPEQRDICTTEKAPEMPESKDVQPSMQQNVPETPDTAGKYPYVQKIPEEPGQRHAYPLRKVPETLQKKDEPTLEKMPGKPETRDMSPPKQKRDMSPLKQKLPEATKDRDASPSRKVQSKPKSREASPSKQMAPETVKPLETLQPKEPMHKVTENRHPKFEVEILDIPPGGWYLKDAIEQGLFDAKEGLFLIPGTDRLVSLEETLKMQILNSDSATVHEFGSKRTLTLTRALEKNLLSATGHYHDASTKQTWTMEEAIKRKVVILLQRPDSAAPGHGPTRSIHVTRVVGQPDIVEVKARELEASKQDFPKFLSLSTRNLQLIPKARSTELLAQPQQ</sequence>
<dbReference type="InterPro" id="IPR035915">
    <property type="entry name" value="Plakin_repeat_sf"/>
</dbReference>
<feature type="compositionally biased region" description="Basic and acidic residues" evidence="1">
    <location>
        <begin position="60"/>
        <end position="112"/>
    </location>
</feature>
<dbReference type="Gene3D" id="3.90.1290.10">
    <property type="entry name" value="Plakin repeat"/>
    <property type="match status" value="1"/>
</dbReference>
<protein>
    <submittedName>
        <fullName evidence="2">Uncharacterized protein</fullName>
    </submittedName>
</protein>